<comment type="similarity">
    <text evidence="1">Belongs to the LysR transcriptional regulatory family.</text>
</comment>
<evidence type="ECO:0000313" key="7">
    <source>
        <dbReference type="EMBL" id="SPE09663.1"/>
    </source>
</evidence>
<dbReference type="GeneID" id="99673355"/>
<evidence type="ECO:0000256" key="1">
    <source>
        <dbReference type="ARBA" id="ARBA00009437"/>
    </source>
</evidence>
<keyword evidence="3" id="KW-0238">DNA-binding</keyword>
<evidence type="ECO:0000313" key="9">
    <source>
        <dbReference type="Proteomes" id="UP000239237"/>
    </source>
</evidence>
<gene>
    <name evidence="7" type="primary">gltC</name>
    <name evidence="6" type="ORF">LES8486_01849</name>
    <name evidence="7" type="ORF">LES9216_01849</name>
</gene>
<dbReference type="EMBL" id="OKQU01000004">
    <property type="protein sequence ID" value="SPE09663.1"/>
    <property type="molecule type" value="Genomic_DNA"/>
</dbReference>
<accession>A0A2N9KFP8</accession>
<dbReference type="GO" id="GO:0000976">
    <property type="term" value="F:transcription cis-regulatory region binding"/>
    <property type="evidence" value="ECO:0007669"/>
    <property type="project" value="TreeGrafter"/>
</dbReference>
<dbReference type="SUPFAM" id="SSF53850">
    <property type="entry name" value="Periplasmic binding protein-like II"/>
    <property type="match status" value="1"/>
</dbReference>
<dbReference type="InterPro" id="IPR005119">
    <property type="entry name" value="LysR_subst-bd"/>
</dbReference>
<dbReference type="RefSeq" id="WP_072612961.1">
    <property type="nucleotide sequence ID" value="NZ_AP017935.1"/>
</dbReference>
<dbReference type="InterPro" id="IPR036390">
    <property type="entry name" value="WH_DNA-bd_sf"/>
</dbReference>
<evidence type="ECO:0000259" key="5">
    <source>
        <dbReference type="PROSITE" id="PS50931"/>
    </source>
</evidence>
<dbReference type="SUPFAM" id="SSF46785">
    <property type="entry name" value="Winged helix' DNA-binding domain"/>
    <property type="match status" value="1"/>
</dbReference>
<dbReference type="InterPro" id="IPR000847">
    <property type="entry name" value="LysR_HTH_N"/>
</dbReference>
<dbReference type="Gene3D" id="3.40.190.290">
    <property type="match status" value="1"/>
</dbReference>
<dbReference type="KEGG" id="lsu:A6B45_01045"/>
<evidence type="ECO:0000313" key="6">
    <source>
        <dbReference type="EMBL" id="SPD94720.1"/>
    </source>
</evidence>
<keyword evidence="2" id="KW-0805">Transcription regulation</keyword>
<dbReference type="Pfam" id="PF03466">
    <property type="entry name" value="LysR_substrate"/>
    <property type="match status" value="1"/>
</dbReference>
<dbReference type="InterPro" id="IPR036388">
    <property type="entry name" value="WH-like_DNA-bd_sf"/>
</dbReference>
<keyword evidence="4" id="KW-0804">Transcription</keyword>
<evidence type="ECO:0000256" key="4">
    <source>
        <dbReference type="ARBA" id="ARBA00023163"/>
    </source>
</evidence>
<organism evidence="7 8">
    <name type="scientific">Leuconostoc suionicum</name>
    <dbReference type="NCBI Taxonomy" id="1511761"/>
    <lineage>
        <taxon>Bacteria</taxon>
        <taxon>Bacillati</taxon>
        <taxon>Bacillota</taxon>
        <taxon>Bacilli</taxon>
        <taxon>Lactobacillales</taxon>
        <taxon>Lactobacillaceae</taxon>
        <taxon>Leuconostoc</taxon>
    </lineage>
</organism>
<protein>
    <submittedName>
        <fullName evidence="7">HTH-type transcriptional regulator GltC</fullName>
    </submittedName>
</protein>
<reference evidence="6 9" key="2">
    <citation type="submission" date="2018-02" db="EMBL/GenBank/DDBJ databases">
        <authorList>
            <person name="Rodrigo-Torres L."/>
            <person name="Arahal R. D."/>
            <person name="Lucena T."/>
        </authorList>
    </citation>
    <scope>NUCLEOTIDE SEQUENCE [LARGE SCALE GENOMIC DNA]</scope>
    <source>
        <strain evidence="6 9">CECT 8486</strain>
    </source>
</reference>
<dbReference type="CDD" id="cd05466">
    <property type="entry name" value="PBP2_LTTR_substrate"/>
    <property type="match status" value="1"/>
</dbReference>
<evidence type="ECO:0000313" key="8">
    <source>
        <dbReference type="Proteomes" id="UP000237923"/>
    </source>
</evidence>
<dbReference type="PROSITE" id="PS50931">
    <property type="entry name" value="HTH_LYSR"/>
    <property type="match status" value="1"/>
</dbReference>
<dbReference type="Gene3D" id="1.10.10.10">
    <property type="entry name" value="Winged helix-like DNA-binding domain superfamily/Winged helix DNA-binding domain"/>
    <property type="match status" value="1"/>
</dbReference>
<reference evidence="7 8" key="1">
    <citation type="submission" date="2018-02" db="EMBL/GenBank/DDBJ databases">
        <authorList>
            <person name="Cohen D.B."/>
            <person name="Kent A.D."/>
        </authorList>
    </citation>
    <scope>NUCLEOTIDE SEQUENCE [LARGE SCALE GENOMIC DNA]</scope>
    <source>
        <strain evidence="7 8">CECT 9216</strain>
    </source>
</reference>
<dbReference type="PANTHER" id="PTHR30126:SF40">
    <property type="entry name" value="HTH-TYPE TRANSCRIPTIONAL REGULATOR GLTR"/>
    <property type="match status" value="1"/>
</dbReference>
<dbReference type="Proteomes" id="UP000239237">
    <property type="component" value="Unassembled WGS sequence"/>
</dbReference>
<evidence type="ECO:0000256" key="2">
    <source>
        <dbReference type="ARBA" id="ARBA00023015"/>
    </source>
</evidence>
<sequence length="305" mass="34693">MNFDQLLYAEVLAQHNSMQKAADVLHISKSGLSIAIHQLENELEVTLFDKSSSGTKLTSEGRQLLSSISDILRFKNNLEKTATIVANPQKHQKVSIHYMNTMLKPFISTFIDNYVAKFENVQVNISCHEFESIVRRVRSQEIDAGFIAINNINDESIENLDFTPVCDSKLVLFCAPDNPLNALNRPISLTDLKKQKFSLFNDKFHDEIFERLQFQCGPLSLVLRVDDAWAMNQAIFNLNTVCFGRIVQGNLSSNTDFSKLKIIDIGHIFDDDFKLGWLTNPNYMISEKAQELLRDITAEVKKDAQ</sequence>
<proteinExistence type="inferred from homology"/>
<feature type="domain" description="HTH lysR-type" evidence="5">
    <location>
        <begin position="1"/>
        <end position="58"/>
    </location>
</feature>
<dbReference type="GO" id="GO:0003700">
    <property type="term" value="F:DNA-binding transcription factor activity"/>
    <property type="evidence" value="ECO:0007669"/>
    <property type="project" value="InterPro"/>
</dbReference>
<dbReference type="PANTHER" id="PTHR30126">
    <property type="entry name" value="HTH-TYPE TRANSCRIPTIONAL REGULATOR"/>
    <property type="match status" value="1"/>
</dbReference>
<name>A0A2N9KFP8_9LACO</name>
<dbReference type="EMBL" id="OKQR01000005">
    <property type="protein sequence ID" value="SPD94720.1"/>
    <property type="molecule type" value="Genomic_DNA"/>
</dbReference>
<evidence type="ECO:0000256" key="3">
    <source>
        <dbReference type="ARBA" id="ARBA00023125"/>
    </source>
</evidence>
<dbReference type="AlphaFoldDB" id="A0A2N9KFP8"/>
<keyword evidence="9" id="KW-1185">Reference proteome</keyword>
<dbReference type="Proteomes" id="UP000237923">
    <property type="component" value="Unassembled WGS sequence"/>
</dbReference>
<dbReference type="Pfam" id="PF00126">
    <property type="entry name" value="HTH_1"/>
    <property type="match status" value="1"/>
</dbReference>